<name>A0A382H6A5_9ZZZZ</name>
<sequence length="408" mass="44163">MKELAIRGGPKSKPTQYTLTNRYGAEEEQQLSRALRGGKLMGPGGIVSEFEAALCDAFQVRHAITVTSGTAALHTALCALGVAEGDEVITSPMTDIGTVAAILALHAVPVFADIDLDTRLIAPASVRARIGPRTKVVIAVHMSGLPCDMKEFARIAADTGVTILEDCAQGHGGRYHGKLLGGLGKAAGFSMNESKQMTTGDGGFVTTDDDEVARIASLFRDKTYLRDGSVGRGGQPIPFFALNYRANGLHAAVGLAQLGKLDALVHRRDDIARRYYAELEDLKDFTLPTLVDGAEPSWWPIAGRYTGADGRRDELVEALRAEGLSISTGMSPASNILRTELVRTKRYYPLSDKVPAFWRDIEYDPDSCPHVDELQRTVIRLPVDERYTDEDIDQTIAGAVKVWSHLVG</sequence>
<dbReference type="PANTHER" id="PTHR30244:SF34">
    <property type="entry name" value="DTDP-4-AMINO-4,6-DIDEOXYGALACTOSE TRANSAMINASE"/>
    <property type="match status" value="1"/>
</dbReference>
<dbReference type="EMBL" id="UINC01059416">
    <property type="protein sequence ID" value="SVB82800.1"/>
    <property type="molecule type" value="Genomic_DNA"/>
</dbReference>
<dbReference type="Gene3D" id="3.90.1150.10">
    <property type="entry name" value="Aspartate Aminotransferase, domain 1"/>
    <property type="match status" value="1"/>
</dbReference>
<dbReference type="Pfam" id="PF01041">
    <property type="entry name" value="DegT_DnrJ_EryC1"/>
    <property type="match status" value="1"/>
</dbReference>
<dbReference type="Gene3D" id="3.40.640.10">
    <property type="entry name" value="Type I PLP-dependent aspartate aminotransferase-like (Major domain)"/>
    <property type="match status" value="1"/>
</dbReference>
<dbReference type="InterPro" id="IPR000653">
    <property type="entry name" value="DegT/StrS_aminotransferase"/>
</dbReference>
<protein>
    <submittedName>
        <fullName evidence="1">Uncharacterized protein</fullName>
    </submittedName>
</protein>
<dbReference type="InterPro" id="IPR015424">
    <property type="entry name" value="PyrdxlP-dep_Trfase"/>
</dbReference>
<gene>
    <name evidence="1" type="ORF">METZ01_LOCUS235654</name>
</gene>
<dbReference type="GO" id="GO:0008483">
    <property type="term" value="F:transaminase activity"/>
    <property type="evidence" value="ECO:0007669"/>
    <property type="project" value="TreeGrafter"/>
</dbReference>
<dbReference type="GO" id="GO:0030170">
    <property type="term" value="F:pyridoxal phosphate binding"/>
    <property type="evidence" value="ECO:0007669"/>
    <property type="project" value="TreeGrafter"/>
</dbReference>
<dbReference type="PIRSF" id="PIRSF000390">
    <property type="entry name" value="PLP_StrS"/>
    <property type="match status" value="1"/>
</dbReference>
<dbReference type="PANTHER" id="PTHR30244">
    <property type="entry name" value="TRANSAMINASE"/>
    <property type="match status" value="1"/>
</dbReference>
<dbReference type="AlphaFoldDB" id="A0A382H6A5"/>
<dbReference type="GO" id="GO:0000271">
    <property type="term" value="P:polysaccharide biosynthetic process"/>
    <property type="evidence" value="ECO:0007669"/>
    <property type="project" value="TreeGrafter"/>
</dbReference>
<organism evidence="1">
    <name type="scientific">marine metagenome</name>
    <dbReference type="NCBI Taxonomy" id="408172"/>
    <lineage>
        <taxon>unclassified sequences</taxon>
        <taxon>metagenomes</taxon>
        <taxon>ecological metagenomes</taxon>
    </lineage>
</organism>
<dbReference type="InterPro" id="IPR015421">
    <property type="entry name" value="PyrdxlP-dep_Trfase_major"/>
</dbReference>
<reference evidence="1" key="1">
    <citation type="submission" date="2018-05" db="EMBL/GenBank/DDBJ databases">
        <authorList>
            <person name="Lanie J.A."/>
            <person name="Ng W.-L."/>
            <person name="Kazmierczak K.M."/>
            <person name="Andrzejewski T.M."/>
            <person name="Davidsen T.M."/>
            <person name="Wayne K.J."/>
            <person name="Tettelin H."/>
            <person name="Glass J.I."/>
            <person name="Rusch D."/>
            <person name="Podicherti R."/>
            <person name="Tsui H.-C.T."/>
            <person name="Winkler M.E."/>
        </authorList>
    </citation>
    <scope>NUCLEOTIDE SEQUENCE</scope>
</reference>
<accession>A0A382H6A5</accession>
<proteinExistence type="predicted"/>
<dbReference type="CDD" id="cd00616">
    <property type="entry name" value="AHBA_syn"/>
    <property type="match status" value="1"/>
</dbReference>
<dbReference type="SUPFAM" id="SSF53383">
    <property type="entry name" value="PLP-dependent transferases"/>
    <property type="match status" value="1"/>
</dbReference>
<evidence type="ECO:0000313" key="1">
    <source>
        <dbReference type="EMBL" id="SVB82800.1"/>
    </source>
</evidence>
<dbReference type="InterPro" id="IPR015422">
    <property type="entry name" value="PyrdxlP-dep_Trfase_small"/>
</dbReference>